<evidence type="ECO:0000313" key="2">
    <source>
        <dbReference type="Proteomes" id="UP000504636"/>
    </source>
</evidence>
<reference evidence="3" key="3">
    <citation type="submission" date="2025-04" db="UniProtKB">
        <authorList>
            <consortium name="RefSeq"/>
        </authorList>
    </citation>
    <scope>IDENTIFICATION</scope>
    <source>
        <strain evidence="3">CBS 304.34</strain>
    </source>
</reference>
<reference evidence="1 3" key="1">
    <citation type="journal article" date="2020" name="Stud. Mycol.">
        <title>101 Dothideomycetes genomes: a test case for predicting lifestyles and emergence of pathogens.</title>
        <authorList>
            <person name="Haridas S."/>
            <person name="Albert R."/>
            <person name="Binder M."/>
            <person name="Bloem J."/>
            <person name="Labutti K."/>
            <person name="Salamov A."/>
            <person name="Andreopoulos B."/>
            <person name="Baker S."/>
            <person name="Barry K."/>
            <person name="Bills G."/>
            <person name="Bluhm B."/>
            <person name="Cannon C."/>
            <person name="Castanera R."/>
            <person name="Culley D."/>
            <person name="Daum C."/>
            <person name="Ezra D."/>
            <person name="Gonzalez J."/>
            <person name="Henrissat B."/>
            <person name="Kuo A."/>
            <person name="Liang C."/>
            <person name="Lipzen A."/>
            <person name="Lutzoni F."/>
            <person name="Magnuson J."/>
            <person name="Mondo S."/>
            <person name="Nolan M."/>
            <person name="Ohm R."/>
            <person name="Pangilinan J."/>
            <person name="Park H.-J."/>
            <person name="Ramirez L."/>
            <person name="Alfaro M."/>
            <person name="Sun H."/>
            <person name="Tritt A."/>
            <person name="Yoshinaga Y."/>
            <person name="Zwiers L.-H."/>
            <person name="Turgeon B."/>
            <person name="Goodwin S."/>
            <person name="Spatafora J."/>
            <person name="Crous P."/>
            <person name="Grigoriev I."/>
        </authorList>
    </citation>
    <scope>NUCLEOTIDE SEQUENCE</scope>
    <source>
        <strain evidence="1 3">CBS 304.34</strain>
    </source>
</reference>
<gene>
    <name evidence="1 3" type="ORF">BDZ99DRAFT_470891</name>
</gene>
<sequence length="249" mass="29105">MSYSHLNEQAAQFAIRATKQQTAWETQTHLQGMQHVGLLEGFEAILYFDSPTQLVEQLGSTADQYLQYVHNVFVDGWEELLSQDGKRRAFYSILLRLSNLKNVFFIAYTPPAQEYLDSLLLLRNPSPKEHLAFFTGYNRTRASALGRDIERSYRNSLSGPAGHSVEPFWKYRLAVDWLPQSSRRPLTDWHNLWTTQHTPRLTQLVKRCVSEVEFRWIQNIRLLQGLPADLVLIHWMWTEEWATLGRPEE</sequence>
<protein>
    <submittedName>
        <fullName evidence="1 3">Uncharacterized protein</fullName>
    </submittedName>
</protein>
<dbReference type="RefSeq" id="XP_033584923.1">
    <property type="nucleotide sequence ID" value="XM_033721685.1"/>
</dbReference>
<dbReference type="EMBL" id="MU003692">
    <property type="protein sequence ID" value="KAF2817959.1"/>
    <property type="molecule type" value="Genomic_DNA"/>
</dbReference>
<evidence type="ECO:0000313" key="3">
    <source>
        <dbReference type="RefSeq" id="XP_033584923.1"/>
    </source>
</evidence>
<reference evidence="3" key="2">
    <citation type="submission" date="2020-04" db="EMBL/GenBank/DDBJ databases">
        <authorList>
            <consortium name="NCBI Genome Project"/>
        </authorList>
    </citation>
    <scope>NUCLEOTIDE SEQUENCE</scope>
    <source>
        <strain evidence="3">CBS 304.34</strain>
    </source>
</reference>
<proteinExistence type="predicted"/>
<dbReference type="AlphaFoldDB" id="A0A6A6ZB87"/>
<dbReference type="Proteomes" id="UP000504636">
    <property type="component" value="Unplaced"/>
</dbReference>
<organism evidence="1">
    <name type="scientific">Mytilinidion resinicola</name>
    <dbReference type="NCBI Taxonomy" id="574789"/>
    <lineage>
        <taxon>Eukaryota</taxon>
        <taxon>Fungi</taxon>
        <taxon>Dikarya</taxon>
        <taxon>Ascomycota</taxon>
        <taxon>Pezizomycotina</taxon>
        <taxon>Dothideomycetes</taxon>
        <taxon>Pleosporomycetidae</taxon>
        <taxon>Mytilinidiales</taxon>
        <taxon>Mytilinidiaceae</taxon>
        <taxon>Mytilinidion</taxon>
    </lineage>
</organism>
<dbReference type="OrthoDB" id="10321467at2759"/>
<keyword evidence="2" id="KW-1185">Reference proteome</keyword>
<accession>A0A6A6ZB87</accession>
<name>A0A6A6ZB87_9PEZI</name>
<evidence type="ECO:0000313" key="1">
    <source>
        <dbReference type="EMBL" id="KAF2817959.1"/>
    </source>
</evidence>
<dbReference type="GeneID" id="54462578"/>